<protein>
    <submittedName>
        <fullName evidence="8">Putative prophage CPS-53 integrase</fullName>
    </submittedName>
</protein>
<dbReference type="InterPro" id="IPR011010">
    <property type="entry name" value="DNA_brk_join_enz"/>
</dbReference>
<dbReference type="Gene3D" id="1.10.150.130">
    <property type="match status" value="1"/>
</dbReference>
<dbReference type="CDD" id="cd00801">
    <property type="entry name" value="INT_P4_C"/>
    <property type="match status" value="1"/>
</dbReference>
<feature type="domain" description="Core-binding (CB)" evidence="7">
    <location>
        <begin position="108"/>
        <end position="190"/>
    </location>
</feature>
<evidence type="ECO:0000256" key="4">
    <source>
        <dbReference type="ARBA" id="ARBA00023172"/>
    </source>
</evidence>
<accession>A0A120JWE9</accession>
<dbReference type="GO" id="GO:0003677">
    <property type="term" value="F:DNA binding"/>
    <property type="evidence" value="ECO:0007669"/>
    <property type="project" value="UniProtKB-UniRule"/>
</dbReference>
<dbReference type="RefSeq" id="WP_083517590.1">
    <property type="nucleotide sequence ID" value="NZ_CP014226.1"/>
</dbReference>
<dbReference type="Gene3D" id="3.30.160.390">
    <property type="entry name" value="Integrase, DNA-binding domain"/>
    <property type="match status" value="1"/>
</dbReference>
<organism evidence="8 9">
    <name type="scientific">Halomonas chromatireducens</name>
    <dbReference type="NCBI Taxonomy" id="507626"/>
    <lineage>
        <taxon>Bacteria</taxon>
        <taxon>Pseudomonadati</taxon>
        <taxon>Pseudomonadota</taxon>
        <taxon>Gammaproteobacteria</taxon>
        <taxon>Oceanospirillales</taxon>
        <taxon>Halomonadaceae</taxon>
        <taxon>Halomonas</taxon>
    </lineage>
</organism>
<evidence type="ECO:0000256" key="2">
    <source>
        <dbReference type="ARBA" id="ARBA00022908"/>
    </source>
</evidence>
<dbReference type="PANTHER" id="PTHR30629:SF2">
    <property type="entry name" value="PROPHAGE INTEGRASE INTS-RELATED"/>
    <property type="match status" value="1"/>
</dbReference>
<dbReference type="InterPro" id="IPR044068">
    <property type="entry name" value="CB"/>
</dbReference>
<dbReference type="PROSITE" id="PS51900">
    <property type="entry name" value="CB"/>
    <property type="match status" value="1"/>
</dbReference>
<sequence>MSQRQTNKLTATAVRNAKPRDRTYRLADGGGLYLEVTPSGGKYWRLKYRFHGKEKRLAIGVYGNKDGDVSLAQARDERDKAKTLLAQGSDPSTVKRIAKLEGRAGVANTFRAVATEWLEDVHKHNVVPMHYSKNKRRLERDVYPYLGSRPVADIAPLELLECLRKVEKRGHLETAIRIKTVVGQVIRYAITTGRAERDPTTDLRGALRQPTVSHYAAITDPEELTGLLRAIDGYRGHPVTIAALKLATLLFVRPGELRHADWKDFDLDEATWSFLPSKNSPPLIVPLPRQAVTILRELYPLTGRGHFVLPGLRSSKRPMSENTMKGALDSMGYKGKQTAHGFRATARTIIAERLDYPEHYVEQQLAHKVRDANGRAYNRTKFLDQRREMLQTWANYLDELRVGLDNAEQYRHGREDESRRNAAPAAG</sequence>
<dbReference type="Proteomes" id="UP000063387">
    <property type="component" value="Chromosome"/>
</dbReference>
<evidence type="ECO:0000313" key="8">
    <source>
        <dbReference type="EMBL" id="AMD01788.1"/>
    </source>
</evidence>
<dbReference type="PANTHER" id="PTHR30629">
    <property type="entry name" value="PROPHAGE INTEGRASE"/>
    <property type="match status" value="1"/>
</dbReference>
<proteinExistence type="inferred from homology"/>
<dbReference type="InterPro" id="IPR038488">
    <property type="entry name" value="Integrase_DNA-bd_sf"/>
</dbReference>
<dbReference type="AlphaFoldDB" id="A0A120JWE9"/>
<comment type="similarity">
    <text evidence="1">Belongs to the 'phage' integrase family.</text>
</comment>
<dbReference type="SUPFAM" id="SSF56349">
    <property type="entry name" value="DNA breaking-rejoining enzymes"/>
    <property type="match status" value="1"/>
</dbReference>
<dbReference type="GO" id="GO:0006310">
    <property type="term" value="P:DNA recombination"/>
    <property type="evidence" value="ECO:0007669"/>
    <property type="project" value="UniProtKB-KW"/>
</dbReference>
<keyword evidence="4" id="KW-0233">DNA recombination</keyword>
<dbReference type="Gene3D" id="1.10.443.10">
    <property type="entry name" value="Intergrase catalytic core"/>
    <property type="match status" value="1"/>
</dbReference>
<dbReference type="STRING" id="507626.LOKO_02735"/>
<dbReference type="PROSITE" id="PS51898">
    <property type="entry name" value="TYR_RECOMBINASE"/>
    <property type="match status" value="1"/>
</dbReference>
<name>A0A120JWE9_9GAMM</name>
<dbReference type="KEGG" id="hco:LOKO_02735"/>
<evidence type="ECO:0000313" key="9">
    <source>
        <dbReference type="Proteomes" id="UP000063387"/>
    </source>
</evidence>
<reference evidence="8 9" key="2">
    <citation type="submission" date="2016-02" db="EMBL/GenBank/DDBJ databases">
        <authorList>
            <person name="Wen L."/>
            <person name="He K."/>
            <person name="Yang H."/>
        </authorList>
    </citation>
    <scope>NUCLEOTIDE SEQUENCE [LARGE SCALE GENOMIC DNA]</scope>
    <source>
        <strain evidence="8 9">AGD 8-3</strain>
    </source>
</reference>
<reference evidence="8 9" key="1">
    <citation type="journal article" date="2016" name="Genome Announc.">
        <title>Draft Genome Sequence of 'Halomonas chromatireducens' Strain AGD 8-3, a Haloalkaliphilic Chromate- and Selenite-Reducing Gammaproteobacterium.</title>
        <authorList>
            <person name="Sharko F.S."/>
            <person name="Shapovalova A.A."/>
            <person name="Tsygankova S.V."/>
            <person name="Komova A.V."/>
            <person name="Boulygina E.S."/>
            <person name="Teslyuk A.B."/>
            <person name="Gotovtsev P.M."/>
            <person name="Namsaraev Z.B."/>
            <person name="Khijniak T.V."/>
            <person name="Nedoluzhko A.V."/>
            <person name="Vasilov R.G."/>
        </authorList>
    </citation>
    <scope>NUCLEOTIDE SEQUENCE [LARGE SCALE GENOMIC DNA]</scope>
    <source>
        <strain evidence="8 9">AGD 8-3</strain>
    </source>
</reference>
<feature type="domain" description="Tyr recombinase" evidence="6">
    <location>
        <begin position="214"/>
        <end position="390"/>
    </location>
</feature>
<dbReference type="Pfam" id="PF22022">
    <property type="entry name" value="Phage_int_M"/>
    <property type="match status" value="1"/>
</dbReference>
<dbReference type="InterPro" id="IPR050808">
    <property type="entry name" value="Phage_Integrase"/>
</dbReference>
<evidence type="ECO:0000259" key="7">
    <source>
        <dbReference type="PROSITE" id="PS51900"/>
    </source>
</evidence>
<dbReference type="Pfam" id="PF13356">
    <property type="entry name" value="Arm-DNA-bind_3"/>
    <property type="match status" value="1"/>
</dbReference>
<keyword evidence="3 5" id="KW-0238">DNA-binding</keyword>
<evidence type="ECO:0000256" key="3">
    <source>
        <dbReference type="ARBA" id="ARBA00023125"/>
    </source>
</evidence>
<gene>
    <name evidence="8" type="primary">intS_1</name>
    <name evidence="8" type="ORF">LOKO_02735</name>
</gene>
<dbReference type="PATRIC" id="fig|507626.3.peg.2730"/>
<dbReference type="GO" id="GO:0015074">
    <property type="term" value="P:DNA integration"/>
    <property type="evidence" value="ECO:0007669"/>
    <property type="project" value="UniProtKB-KW"/>
</dbReference>
<dbReference type="OrthoDB" id="9795573at2"/>
<dbReference type="InterPro" id="IPR053876">
    <property type="entry name" value="Phage_int_M"/>
</dbReference>
<dbReference type="InterPro" id="IPR010998">
    <property type="entry name" value="Integrase_recombinase_N"/>
</dbReference>
<dbReference type="InterPro" id="IPR002104">
    <property type="entry name" value="Integrase_catalytic"/>
</dbReference>
<evidence type="ECO:0000259" key="6">
    <source>
        <dbReference type="PROSITE" id="PS51898"/>
    </source>
</evidence>
<evidence type="ECO:0000256" key="1">
    <source>
        <dbReference type="ARBA" id="ARBA00008857"/>
    </source>
</evidence>
<keyword evidence="2" id="KW-0229">DNA integration</keyword>
<dbReference type="InterPro" id="IPR025166">
    <property type="entry name" value="Integrase_DNA_bind_dom"/>
</dbReference>
<dbReference type="InterPro" id="IPR013762">
    <property type="entry name" value="Integrase-like_cat_sf"/>
</dbReference>
<evidence type="ECO:0000256" key="5">
    <source>
        <dbReference type="PROSITE-ProRule" id="PRU01248"/>
    </source>
</evidence>
<dbReference type="Pfam" id="PF00589">
    <property type="entry name" value="Phage_integrase"/>
    <property type="match status" value="1"/>
</dbReference>
<keyword evidence="9" id="KW-1185">Reference proteome</keyword>
<dbReference type="EMBL" id="CP014226">
    <property type="protein sequence ID" value="AMD01788.1"/>
    <property type="molecule type" value="Genomic_DNA"/>
</dbReference>